<feature type="compositionally biased region" description="Basic and acidic residues" evidence="1">
    <location>
        <begin position="9"/>
        <end position="20"/>
    </location>
</feature>
<dbReference type="Gene3D" id="3.30.70.270">
    <property type="match status" value="1"/>
</dbReference>
<organism evidence="3">
    <name type="scientific">Phyllostachys edulis</name>
    <name type="common">Tortoise shell bamboo</name>
    <name type="synonym">Bambusa edulis</name>
    <dbReference type="NCBI Taxonomy" id="38705"/>
    <lineage>
        <taxon>Eukaryota</taxon>
        <taxon>Viridiplantae</taxon>
        <taxon>Streptophyta</taxon>
        <taxon>Embryophyta</taxon>
        <taxon>Tracheophyta</taxon>
        <taxon>Spermatophyta</taxon>
        <taxon>Magnoliopsida</taxon>
        <taxon>Liliopsida</taxon>
        <taxon>Poales</taxon>
        <taxon>Poaceae</taxon>
        <taxon>BOP clade</taxon>
        <taxon>Bambusoideae</taxon>
        <taxon>Arundinarodae</taxon>
        <taxon>Arundinarieae</taxon>
        <taxon>Arundinariinae</taxon>
        <taxon>Phyllostachys</taxon>
    </lineage>
</organism>
<protein>
    <submittedName>
        <fullName evidence="3">PH01B031C15.14 protein</fullName>
    </submittedName>
</protein>
<dbReference type="Gene3D" id="3.10.10.10">
    <property type="entry name" value="HIV Type 1 Reverse Transcriptase, subunit A, domain 1"/>
    <property type="match status" value="1"/>
</dbReference>
<dbReference type="InterPro" id="IPR053134">
    <property type="entry name" value="RNA-dir_DNA_polymerase"/>
</dbReference>
<dbReference type="InterPro" id="IPR043128">
    <property type="entry name" value="Rev_trsase/Diguanyl_cyclase"/>
</dbReference>
<dbReference type="GO" id="GO:0004519">
    <property type="term" value="F:endonuclease activity"/>
    <property type="evidence" value="ECO:0007669"/>
    <property type="project" value="UniProtKB-KW"/>
</dbReference>
<dbReference type="Pfam" id="PF00078">
    <property type="entry name" value="RVT_1"/>
    <property type="match status" value="1"/>
</dbReference>
<evidence type="ECO:0000259" key="2">
    <source>
        <dbReference type="Pfam" id="PF00078"/>
    </source>
</evidence>
<feature type="domain" description="Reverse transcriptase" evidence="2">
    <location>
        <begin position="432"/>
        <end position="530"/>
    </location>
</feature>
<accession>L0P1T6</accession>
<name>L0P1T6_PHYED</name>
<dbReference type="InterPro" id="IPR043502">
    <property type="entry name" value="DNA/RNA_pol_sf"/>
</dbReference>
<gene>
    <name evidence="3" type="primary">PH01B031C15.14</name>
</gene>
<dbReference type="EMBL" id="FO203444">
    <property type="protein sequence ID" value="CCI55431.1"/>
    <property type="molecule type" value="Genomic_DNA"/>
</dbReference>
<dbReference type="CDD" id="cd01647">
    <property type="entry name" value="RT_LTR"/>
    <property type="match status" value="1"/>
</dbReference>
<dbReference type="GO" id="GO:0016787">
    <property type="term" value="F:hydrolase activity"/>
    <property type="evidence" value="ECO:0007669"/>
    <property type="project" value="UniProtKB-KW"/>
</dbReference>
<evidence type="ECO:0000256" key="1">
    <source>
        <dbReference type="SAM" id="MobiDB-lite"/>
    </source>
</evidence>
<evidence type="ECO:0000313" key="3">
    <source>
        <dbReference type="EMBL" id="CCI55431.1"/>
    </source>
</evidence>
<dbReference type="PANTHER" id="PTHR24559">
    <property type="entry name" value="TRANSPOSON TY3-I GAG-POL POLYPROTEIN"/>
    <property type="match status" value="1"/>
</dbReference>
<reference evidence="3" key="1">
    <citation type="submission" date="2012-05" db="EMBL/GenBank/DDBJ databases">
        <authorList>
            <person name="Han B."/>
            <person name="Lu Y."/>
            <person name="Feng Q."/>
            <person name="Zhao Q."/>
            <person name="Lu T.T."/>
            <person name="Li Y."/>
            <person name="Liu K.Y."/>
            <person name="Huang X.H."/>
            <person name="Fan D.L."/>
            <person name="Weng Q.J."/>
            <person name="Zhang L."/>
            <person name="Lu Y.Q."/>
            <person name="Guo Y.L."/>
            <person name="Li W.J."/>
            <person name="Zhou C.C."/>
            <person name="Lu H.Y."/>
            <person name="Huang T."/>
            <person name="Zhu C.R."/>
            <person name="Zhao Y."/>
            <person name="Hu T."/>
            <person name="Yao N."/>
        </authorList>
    </citation>
    <scope>NUCLEOTIDE SEQUENCE</scope>
</reference>
<dbReference type="AlphaFoldDB" id="L0P1T6"/>
<dbReference type="SUPFAM" id="SSF56672">
    <property type="entry name" value="DNA/RNA polymerases"/>
    <property type="match status" value="1"/>
</dbReference>
<sequence length="766" mass="86763">MADGRRRRSSGEGAKRKGNDESDAMIGLEETNSGDWKRRSRRTRERKRLTFIRTVEEDMEFGRFELETKMCCTHNGWKERSVGDILEQSLAITAARGGGKRKAKGFRRFGLFVFSRTGRELGCSVLRGWKSYEQYRRSKLLKIFLKSEILGRGRRGSTTRVVERRFDYTTWSMRFDYMSGQKEVRLHNVVEGVQLHEWSKGCFNYRMWSKEVRLHDVVENVRLCDMVERNKRENMARGKELTKTKREVEGGRWTTNDGGEAHGRRQLRATMKEVGWDRRRRGTAVALATVAVVKVKQRRSREKNGCKSIRVGELRLFSGGNYQWRVGRRGEARSSFYSRGREKEPLEELGVAHGPEELMAWALCAATTCASRRQDRSRSADAAATKASVQAETCAGKAGERRALESRGAGGQKLVAAELQALTDDGTGRCCEDADFSLPRIDQLVNATSGYELMSFLDAYFGYHQIFMAKEDESKTAFITPIGTYCFTRMPFGLKNMGATFTWLITKVLAKQLDHHVEAYVDDIMVKMVSAVLVQEHNDGHRLVYYVLEALQWDKVRYMKLEKLVYALLMASRKLQHYFLAHAITAPMSYLLMLMLRNKDASGRVGKWATKPAPFDLTFAVHTTIKSQAIADFITKWTPNSRSPLPQLEAPWTIYIDGSWYLATVHGAMKHFLNITVQTILRGSNEAADKLTKLASSVPSPPPNIFYEVLHVPSAAPKAQGVAPEAQGAARGSNLILLINEADSRDAIAKYLKGEEPEDPVEAKRL</sequence>
<feature type="region of interest" description="Disordered" evidence="1">
    <location>
        <begin position="1"/>
        <end position="40"/>
    </location>
</feature>
<feature type="region of interest" description="Disordered" evidence="1">
    <location>
        <begin position="242"/>
        <end position="263"/>
    </location>
</feature>
<dbReference type="PANTHER" id="PTHR24559:SF444">
    <property type="entry name" value="REVERSE TRANSCRIPTASE DOMAIN-CONTAINING PROTEIN"/>
    <property type="match status" value="1"/>
</dbReference>
<dbReference type="GO" id="GO:0003964">
    <property type="term" value="F:RNA-directed DNA polymerase activity"/>
    <property type="evidence" value="ECO:0007669"/>
    <property type="project" value="UniProtKB-KW"/>
</dbReference>
<proteinExistence type="predicted"/>
<dbReference type="InterPro" id="IPR000477">
    <property type="entry name" value="RT_dom"/>
</dbReference>